<dbReference type="RefSeq" id="WP_166758083.1">
    <property type="nucleotide sequence ID" value="NZ_JAVDSJ010000002.1"/>
</dbReference>
<comment type="caution">
    <text evidence="1">The sequence shown here is derived from an EMBL/GenBank/DDBJ whole genome shotgun (WGS) entry which is preliminary data.</text>
</comment>
<dbReference type="PANTHER" id="PTHR37549:SF1">
    <property type="entry name" value="LIPOPROTEIN LPRI"/>
    <property type="match status" value="1"/>
</dbReference>
<proteinExistence type="predicted"/>
<name>A0ABU1PCB1_9BURK</name>
<reference evidence="1 2" key="1">
    <citation type="submission" date="2023-07" db="EMBL/GenBank/DDBJ databases">
        <title>Sorghum-associated microbial communities from plants grown in Nebraska, USA.</title>
        <authorList>
            <person name="Schachtman D."/>
        </authorList>
    </citation>
    <scope>NUCLEOTIDE SEQUENCE [LARGE SCALE GENOMIC DNA]</scope>
    <source>
        <strain evidence="1 2">596</strain>
    </source>
</reference>
<evidence type="ECO:0000313" key="1">
    <source>
        <dbReference type="EMBL" id="MDR6583565.1"/>
    </source>
</evidence>
<dbReference type="Proteomes" id="UP001260715">
    <property type="component" value="Unassembled WGS sequence"/>
</dbReference>
<evidence type="ECO:0000313" key="2">
    <source>
        <dbReference type="Proteomes" id="UP001260715"/>
    </source>
</evidence>
<dbReference type="InterPro" id="IPR052755">
    <property type="entry name" value="Lysozyme_Inhibitor_LprI"/>
</dbReference>
<organism evidence="1 2">
    <name type="scientific">Herbaspirillum frisingense</name>
    <dbReference type="NCBI Taxonomy" id="92645"/>
    <lineage>
        <taxon>Bacteria</taxon>
        <taxon>Pseudomonadati</taxon>
        <taxon>Pseudomonadota</taxon>
        <taxon>Betaproteobacteria</taxon>
        <taxon>Burkholderiales</taxon>
        <taxon>Oxalobacteraceae</taxon>
        <taxon>Herbaspirillum</taxon>
    </lineage>
</organism>
<accession>A0ABU1PCB1</accession>
<keyword evidence="2" id="KW-1185">Reference proteome</keyword>
<evidence type="ECO:0008006" key="3">
    <source>
        <dbReference type="Google" id="ProtNLM"/>
    </source>
</evidence>
<dbReference type="EMBL" id="JAVDSJ010000002">
    <property type="protein sequence ID" value="MDR6583565.1"/>
    <property type="molecule type" value="Genomic_DNA"/>
</dbReference>
<sequence>MFMYMQVVLTVGFFLLTVEASAIECARIGTFTEETICGDPMLLRLDNALNNNYRWTLNSDIGDGAKKALKRSQKTWLLRRNQCPDRECMMPLYKQRIEEICDYPVISGVHPTCDESDTTAETNPRD</sequence>
<dbReference type="PANTHER" id="PTHR37549">
    <property type="entry name" value="LIPOPROTEIN LPRI"/>
    <property type="match status" value="1"/>
</dbReference>
<gene>
    <name evidence="1" type="ORF">J2W50_001763</name>
</gene>
<protein>
    <recommendedName>
        <fullName evidence="3">DUF1311 domain-containing protein</fullName>
    </recommendedName>
</protein>